<reference evidence="8 9" key="1">
    <citation type="submission" date="2013-09" db="EMBL/GenBank/DDBJ databases">
        <title>Whole genome shotgun sequence of Novosphingobium tardaugens NBRC 16725.</title>
        <authorList>
            <person name="Isaki S."/>
            <person name="Hosoyama A."/>
            <person name="Tsuchikane K."/>
            <person name="Katsumata H."/>
            <person name="Ando Y."/>
            <person name="Yamazaki S."/>
            <person name="Fujita N."/>
        </authorList>
    </citation>
    <scope>NUCLEOTIDE SEQUENCE [LARGE SCALE GENOMIC DNA]</scope>
    <source>
        <strain evidence="8 9">NBRC 16725</strain>
    </source>
</reference>
<comment type="caution">
    <text evidence="8">The sequence shown here is derived from an EMBL/GenBank/DDBJ whole genome shotgun (WGS) entry which is preliminary data.</text>
</comment>
<keyword evidence="9" id="KW-1185">Reference proteome</keyword>
<dbReference type="EMBL" id="BASZ01000001">
    <property type="protein sequence ID" value="GAD47745.1"/>
    <property type="molecule type" value="Genomic_DNA"/>
</dbReference>
<dbReference type="eggNOG" id="COG0534">
    <property type="taxonomic scope" value="Bacteria"/>
</dbReference>
<dbReference type="CDD" id="cd13138">
    <property type="entry name" value="MATE_yoeA_like"/>
    <property type="match status" value="1"/>
</dbReference>
<keyword evidence="5 7" id="KW-1133">Transmembrane helix</keyword>
<dbReference type="PANTHER" id="PTHR43549:SF3">
    <property type="entry name" value="MULTIDRUG RESISTANCE PROTEIN YPNP-RELATED"/>
    <property type="match status" value="1"/>
</dbReference>
<accession>U2YHT0</accession>
<keyword evidence="4 7" id="KW-0812">Transmembrane</keyword>
<evidence type="ECO:0000256" key="5">
    <source>
        <dbReference type="ARBA" id="ARBA00022989"/>
    </source>
</evidence>
<gene>
    <name evidence="8" type="ORF">NT2_01_05190</name>
</gene>
<evidence type="ECO:0000313" key="9">
    <source>
        <dbReference type="Proteomes" id="UP000016568"/>
    </source>
</evidence>
<dbReference type="GO" id="GO:0042910">
    <property type="term" value="F:xenobiotic transmembrane transporter activity"/>
    <property type="evidence" value="ECO:0007669"/>
    <property type="project" value="InterPro"/>
</dbReference>
<organism evidence="8 9">
    <name type="scientific">Caenibius tardaugens NBRC 16725</name>
    <dbReference type="NCBI Taxonomy" id="1219035"/>
    <lineage>
        <taxon>Bacteria</taxon>
        <taxon>Pseudomonadati</taxon>
        <taxon>Pseudomonadota</taxon>
        <taxon>Alphaproteobacteria</taxon>
        <taxon>Sphingomonadales</taxon>
        <taxon>Erythrobacteraceae</taxon>
        <taxon>Caenibius</taxon>
    </lineage>
</organism>
<feature type="transmembrane region" description="Helical" evidence="7">
    <location>
        <begin position="142"/>
        <end position="163"/>
    </location>
</feature>
<dbReference type="Pfam" id="PF01554">
    <property type="entry name" value="MatE"/>
    <property type="match status" value="2"/>
</dbReference>
<protein>
    <submittedName>
        <fullName evidence="8">Putative MatE family transporter</fullName>
    </submittedName>
</protein>
<keyword evidence="2" id="KW-0813">Transport</keyword>
<feature type="transmembrane region" description="Helical" evidence="7">
    <location>
        <begin position="201"/>
        <end position="227"/>
    </location>
</feature>
<feature type="transmembrane region" description="Helical" evidence="7">
    <location>
        <begin position="65"/>
        <end position="89"/>
    </location>
</feature>
<feature type="transmembrane region" description="Helical" evidence="7">
    <location>
        <begin position="429"/>
        <end position="450"/>
    </location>
</feature>
<feature type="transmembrane region" description="Helical" evidence="7">
    <location>
        <begin position="294"/>
        <end position="314"/>
    </location>
</feature>
<evidence type="ECO:0000256" key="4">
    <source>
        <dbReference type="ARBA" id="ARBA00022692"/>
    </source>
</evidence>
<dbReference type="PIRSF" id="PIRSF006603">
    <property type="entry name" value="DinF"/>
    <property type="match status" value="1"/>
</dbReference>
<evidence type="ECO:0000256" key="7">
    <source>
        <dbReference type="SAM" id="Phobius"/>
    </source>
</evidence>
<evidence type="ECO:0000256" key="6">
    <source>
        <dbReference type="ARBA" id="ARBA00023136"/>
    </source>
</evidence>
<feature type="transmembrane region" description="Helical" evidence="7">
    <location>
        <begin position="101"/>
        <end position="122"/>
    </location>
</feature>
<evidence type="ECO:0000256" key="1">
    <source>
        <dbReference type="ARBA" id="ARBA00004429"/>
    </source>
</evidence>
<dbReference type="GO" id="GO:0015297">
    <property type="term" value="F:antiporter activity"/>
    <property type="evidence" value="ECO:0007669"/>
    <property type="project" value="InterPro"/>
</dbReference>
<feature type="transmembrane region" description="Helical" evidence="7">
    <location>
        <begin position="335"/>
        <end position="359"/>
    </location>
</feature>
<comment type="subcellular location">
    <subcellularLocation>
        <location evidence="1">Cell inner membrane</location>
        <topology evidence="1">Multi-pass membrane protein</topology>
    </subcellularLocation>
</comment>
<proteinExistence type="predicted"/>
<dbReference type="PANTHER" id="PTHR43549">
    <property type="entry name" value="MULTIDRUG RESISTANCE PROTEIN YPNP-RELATED"/>
    <property type="match status" value="1"/>
</dbReference>
<sequence>MGQSRASAGNMRDLTTGPIASTLLLFALPALGSNVLQSINGSINAVWIGQLVGETGLAATANANLIMFMMFALIFGFGMASTIIIGQSAGKGDWDGVRQGVGTGVTLFFALGVIATVAGWYTAPALLHMLGTPDDVYPQALIYLRVMYLGLPTSLLTVFFSMAMRGAGDSLTPMLLLLPGMVVDIVMNPILISGMGPFPELGIMGAGLATLVANFVSFVVMLAVIYGRDLPIRLRGQEFRYLLPRRELVMIIVSKGIPMGLQMVVMSGSALVMLGLVNREGTDTVAAYGAVNQLWTYIQMPAMAIGMAASAMAAQNIGAGKWDRINRIAIAGVMVNLCLTGVIVAVTLIFDGFLLQLFLPRHPEAIAIAEHIGLLASWAFILMGVTMVLSSITRANGATMVPLIIMVLAYIPGRLGSIYGLQGAIGADAIWWSFPIGGALSLIMTAAYYLQGSWRNIRLLATIEEAEEFVQSEAEPTGRILPNG</sequence>
<evidence type="ECO:0000256" key="2">
    <source>
        <dbReference type="ARBA" id="ARBA00022448"/>
    </source>
</evidence>
<dbReference type="Proteomes" id="UP000016568">
    <property type="component" value="Unassembled WGS sequence"/>
</dbReference>
<dbReference type="InterPro" id="IPR002528">
    <property type="entry name" value="MATE_fam"/>
</dbReference>
<dbReference type="AlphaFoldDB" id="U2YHT0"/>
<dbReference type="GO" id="GO:0005886">
    <property type="term" value="C:plasma membrane"/>
    <property type="evidence" value="ECO:0007669"/>
    <property type="project" value="UniProtKB-SubCell"/>
</dbReference>
<evidence type="ECO:0000313" key="8">
    <source>
        <dbReference type="EMBL" id="GAD47745.1"/>
    </source>
</evidence>
<dbReference type="InterPro" id="IPR052031">
    <property type="entry name" value="Membrane_Transporter-Flippase"/>
</dbReference>
<dbReference type="NCBIfam" id="TIGR00797">
    <property type="entry name" value="matE"/>
    <property type="match status" value="1"/>
</dbReference>
<name>U2YHT0_9SPHN</name>
<feature type="transmembrane region" description="Helical" evidence="7">
    <location>
        <begin position="175"/>
        <end position="195"/>
    </location>
</feature>
<feature type="transmembrane region" description="Helical" evidence="7">
    <location>
        <begin position="365"/>
        <end position="389"/>
    </location>
</feature>
<keyword evidence="6 7" id="KW-0472">Membrane</keyword>
<feature type="transmembrane region" description="Helical" evidence="7">
    <location>
        <begin position="248"/>
        <end position="274"/>
    </location>
</feature>
<dbReference type="InterPro" id="IPR048279">
    <property type="entry name" value="MdtK-like"/>
</dbReference>
<keyword evidence="3" id="KW-1003">Cell membrane</keyword>
<evidence type="ECO:0000256" key="3">
    <source>
        <dbReference type="ARBA" id="ARBA00022475"/>
    </source>
</evidence>
<feature type="transmembrane region" description="Helical" evidence="7">
    <location>
        <begin position="401"/>
        <end position="423"/>
    </location>
</feature>